<reference evidence="10" key="1">
    <citation type="submission" date="2022-04" db="EMBL/GenBank/DDBJ databases">
        <title>Mucilaginibacter sp. RS28 isolated from freshwater.</title>
        <authorList>
            <person name="Ko S.-R."/>
        </authorList>
    </citation>
    <scope>NUCLEOTIDE SEQUENCE</scope>
    <source>
        <strain evidence="10">RS28</strain>
    </source>
</reference>
<dbReference type="Pfam" id="PF02687">
    <property type="entry name" value="FtsX"/>
    <property type="match status" value="1"/>
</dbReference>
<feature type="transmembrane region" description="Helical" evidence="7">
    <location>
        <begin position="372"/>
        <end position="394"/>
    </location>
</feature>
<organism evidence="10 11">
    <name type="scientific">Mucilaginibacter straminoryzae</name>
    <dbReference type="NCBI Taxonomy" id="2932774"/>
    <lineage>
        <taxon>Bacteria</taxon>
        <taxon>Pseudomonadati</taxon>
        <taxon>Bacteroidota</taxon>
        <taxon>Sphingobacteriia</taxon>
        <taxon>Sphingobacteriales</taxon>
        <taxon>Sphingobacteriaceae</taxon>
        <taxon>Mucilaginibacter</taxon>
    </lineage>
</organism>
<dbReference type="PANTHER" id="PTHR30489:SF0">
    <property type="entry name" value="LIPOPROTEIN-RELEASING SYSTEM TRANSMEMBRANE PROTEIN LOLE"/>
    <property type="match status" value="1"/>
</dbReference>
<dbReference type="InterPro" id="IPR003838">
    <property type="entry name" value="ABC3_permease_C"/>
</dbReference>
<dbReference type="AlphaFoldDB" id="A0A9X1X2M5"/>
<keyword evidence="3" id="KW-1003">Cell membrane</keyword>
<dbReference type="GO" id="GO:0044874">
    <property type="term" value="P:lipoprotein localization to outer membrane"/>
    <property type="evidence" value="ECO:0007669"/>
    <property type="project" value="TreeGrafter"/>
</dbReference>
<dbReference type="Pfam" id="PF12704">
    <property type="entry name" value="MacB_PCD"/>
    <property type="match status" value="1"/>
</dbReference>
<comment type="subcellular location">
    <subcellularLocation>
        <location evidence="1">Cell membrane</location>
        <topology evidence="1">Multi-pass membrane protein</topology>
    </subcellularLocation>
</comment>
<dbReference type="PANTHER" id="PTHR30489">
    <property type="entry name" value="LIPOPROTEIN-RELEASING SYSTEM TRANSMEMBRANE PROTEIN LOLE"/>
    <property type="match status" value="1"/>
</dbReference>
<protein>
    <submittedName>
        <fullName evidence="10">ABC transporter permease</fullName>
    </submittedName>
</protein>
<keyword evidence="6 7" id="KW-0472">Membrane</keyword>
<evidence type="ECO:0000256" key="5">
    <source>
        <dbReference type="ARBA" id="ARBA00022989"/>
    </source>
</evidence>
<accession>A0A9X1X2M5</accession>
<evidence type="ECO:0000259" key="9">
    <source>
        <dbReference type="Pfam" id="PF12704"/>
    </source>
</evidence>
<evidence type="ECO:0000256" key="4">
    <source>
        <dbReference type="ARBA" id="ARBA00022692"/>
    </source>
</evidence>
<comment type="caution">
    <text evidence="10">The sequence shown here is derived from an EMBL/GenBank/DDBJ whole genome shotgun (WGS) entry which is preliminary data.</text>
</comment>
<sequence length="406" mass="45643">MSFSSFIAARITFQSKRTFSKLIVRIAIIGIMLSLCVMILSVAIVKGFKQQIREKVRGFSGDVQVVKFDNNNSYENSPFADSSHFAARAAKEKNVAEVMPFATKAGIIRANDEIEGVVLKGVDKTYNWAFFKSALEQGKVIDFKDSVTASKQVLISRYTADRLKLKAGDDFIMYFVQEPLRKRKFTIAGIFNTGLDEVDKTFVVADLSVIRRLNNWKPDQIGGYEIWVKDFETLRFTSNKLNDLLPPYLRSYDIYETYPTIFGWLDLLDVNTQVLLVLMIAVALINMISALLIMILERTSMIGMLKALGAKSWAIQKIFLYNAAYLIGVGLLLGNLLGVGIGLFQQKTHFLTLDAASYYMRFVPVQFTVTDVVLLNAGTLFICLLVLIIPSLLVTRIAPVKAIRFK</sequence>
<evidence type="ECO:0000256" key="7">
    <source>
        <dbReference type="SAM" id="Phobius"/>
    </source>
</evidence>
<dbReference type="Proteomes" id="UP001139450">
    <property type="component" value="Unassembled WGS sequence"/>
</dbReference>
<dbReference type="GO" id="GO:0098797">
    <property type="term" value="C:plasma membrane protein complex"/>
    <property type="evidence" value="ECO:0007669"/>
    <property type="project" value="TreeGrafter"/>
</dbReference>
<dbReference type="RefSeq" id="WP_245129936.1">
    <property type="nucleotide sequence ID" value="NZ_JALJEJ010000004.1"/>
</dbReference>
<evidence type="ECO:0000313" key="11">
    <source>
        <dbReference type="Proteomes" id="UP001139450"/>
    </source>
</evidence>
<evidence type="ECO:0000256" key="2">
    <source>
        <dbReference type="ARBA" id="ARBA00005236"/>
    </source>
</evidence>
<keyword evidence="11" id="KW-1185">Reference proteome</keyword>
<evidence type="ECO:0000256" key="6">
    <source>
        <dbReference type="ARBA" id="ARBA00023136"/>
    </source>
</evidence>
<name>A0A9X1X2M5_9SPHI</name>
<evidence type="ECO:0000256" key="3">
    <source>
        <dbReference type="ARBA" id="ARBA00022475"/>
    </source>
</evidence>
<proteinExistence type="inferred from homology"/>
<dbReference type="InterPro" id="IPR025857">
    <property type="entry name" value="MacB_PCD"/>
</dbReference>
<evidence type="ECO:0000256" key="1">
    <source>
        <dbReference type="ARBA" id="ARBA00004651"/>
    </source>
</evidence>
<feature type="domain" description="ABC3 transporter permease C-terminal" evidence="8">
    <location>
        <begin position="275"/>
        <end position="399"/>
    </location>
</feature>
<keyword evidence="5 7" id="KW-1133">Transmembrane helix</keyword>
<gene>
    <name evidence="10" type="ORF">MUY27_10285</name>
</gene>
<evidence type="ECO:0000259" key="8">
    <source>
        <dbReference type="Pfam" id="PF02687"/>
    </source>
</evidence>
<dbReference type="EMBL" id="JALJEJ010000004">
    <property type="protein sequence ID" value="MCJ8210097.1"/>
    <property type="molecule type" value="Genomic_DNA"/>
</dbReference>
<evidence type="ECO:0000313" key="10">
    <source>
        <dbReference type="EMBL" id="MCJ8210097.1"/>
    </source>
</evidence>
<feature type="domain" description="MacB-like periplasmic core" evidence="9">
    <location>
        <begin position="26"/>
        <end position="214"/>
    </location>
</feature>
<dbReference type="InterPro" id="IPR051447">
    <property type="entry name" value="Lipoprotein-release_system"/>
</dbReference>
<comment type="similarity">
    <text evidence="2">Belongs to the ABC-4 integral membrane protein family. LolC/E subfamily.</text>
</comment>
<keyword evidence="4 7" id="KW-0812">Transmembrane</keyword>
<feature type="transmembrane region" description="Helical" evidence="7">
    <location>
        <begin position="318"/>
        <end position="344"/>
    </location>
</feature>
<feature type="transmembrane region" description="Helical" evidence="7">
    <location>
        <begin position="22"/>
        <end position="45"/>
    </location>
</feature>
<feature type="transmembrane region" description="Helical" evidence="7">
    <location>
        <begin position="274"/>
        <end position="297"/>
    </location>
</feature>